<keyword evidence="2" id="KW-1185">Reference proteome</keyword>
<proteinExistence type="predicted"/>
<comment type="caution">
    <text evidence="1">The sequence shown here is derived from an EMBL/GenBank/DDBJ whole genome shotgun (WGS) entry which is preliminary data.</text>
</comment>
<reference evidence="2" key="1">
    <citation type="journal article" date="2023" name="G3 (Bethesda)">
        <title>Genome assembly and association tests identify interacting loci associated with vigor, precocity, and sex in interspecific pistachio rootstocks.</title>
        <authorList>
            <person name="Palmer W."/>
            <person name="Jacygrad E."/>
            <person name="Sagayaradj S."/>
            <person name="Cavanaugh K."/>
            <person name="Han R."/>
            <person name="Bertier L."/>
            <person name="Beede B."/>
            <person name="Kafkas S."/>
            <person name="Golino D."/>
            <person name="Preece J."/>
            <person name="Michelmore R."/>
        </authorList>
    </citation>
    <scope>NUCLEOTIDE SEQUENCE [LARGE SCALE GENOMIC DNA]</scope>
</reference>
<protein>
    <submittedName>
        <fullName evidence="1">Uncharacterized protein</fullName>
    </submittedName>
</protein>
<name>A0ACC1BM15_9ROSI</name>
<dbReference type="Proteomes" id="UP001164250">
    <property type="component" value="Chromosome 4"/>
</dbReference>
<gene>
    <name evidence="1" type="ORF">Patl1_21233</name>
</gene>
<evidence type="ECO:0000313" key="2">
    <source>
        <dbReference type="Proteomes" id="UP001164250"/>
    </source>
</evidence>
<accession>A0ACC1BM15</accession>
<dbReference type="EMBL" id="CM047900">
    <property type="protein sequence ID" value="KAJ0099871.1"/>
    <property type="molecule type" value="Genomic_DNA"/>
</dbReference>
<organism evidence="1 2">
    <name type="scientific">Pistacia atlantica</name>
    <dbReference type="NCBI Taxonomy" id="434234"/>
    <lineage>
        <taxon>Eukaryota</taxon>
        <taxon>Viridiplantae</taxon>
        <taxon>Streptophyta</taxon>
        <taxon>Embryophyta</taxon>
        <taxon>Tracheophyta</taxon>
        <taxon>Spermatophyta</taxon>
        <taxon>Magnoliopsida</taxon>
        <taxon>eudicotyledons</taxon>
        <taxon>Gunneridae</taxon>
        <taxon>Pentapetalae</taxon>
        <taxon>rosids</taxon>
        <taxon>malvids</taxon>
        <taxon>Sapindales</taxon>
        <taxon>Anacardiaceae</taxon>
        <taxon>Pistacia</taxon>
    </lineage>
</organism>
<evidence type="ECO:0000313" key="1">
    <source>
        <dbReference type="EMBL" id="KAJ0099871.1"/>
    </source>
</evidence>
<sequence length="79" mass="9166">MNVLFDYHELLGIVETEVSDLSENTIEAQQSTYRKNKKKDRKALFFIHQGVNDDAFEKIARAKPSKQAWDILMMSFKGT</sequence>